<sequence length="225" mass="24934">MHHDFWHQRWQEGRIGFHQARVTPLLERHWDATGAPAGSQVFVPLAGKTLDMAWLAARGHRVLGVELSGLAIDQFFEEHGLVPERRKSRFGTHYSAGSIELLCGDVFGLDAAALAGCGAVFDRAALIALPAELRGRYLGELYALLPAGCRGLMITLEYPPDEMEGPPFPVVETEVRAGLEREWRVQVLERREISEAERESRFAEEGVTALSTVAYALQRRQASGS</sequence>
<evidence type="ECO:0000256" key="6">
    <source>
        <dbReference type="ARBA" id="ARBA00022603"/>
    </source>
</evidence>
<evidence type="ECO:0000256" key="5">
    <source>
        <dbReference type="ARBA" id="ARBA00022490"/>
    </source>
</evidence>
<dbReference type="InterPro" id="IPR029063">
    <property type="entry name" value="SAM-dependent_MTases_sf"/>
</dbReference>
<dbReference type="NCBIfam" id="TIGR03840">
    <property type="entry name" value="TMPT_Se_Te"/>
    <property type="match status" value="1"/>
</dbReference>
<keyword evidence="6 9" id="KW-0489">Methyltransferase</keyword>
<dbReference type="GO" id="GO:0032259">
    <property type="term" value="P:methylation"/>
    <property type="evidence" value="ECO:0007669"/>
    <property type="project" value="UniProtKB-KW"/>
</dbReference>
<keyword evidence="5 9" id="KW-0963">Cytoplasm</keyword>
<dbReference type="HAMAP" id="MF_00812">
    <property type="entry name" value="Thiopur_methtran"/>
    <property type="match status" value="1"/>
</dbReference>
<comment type="subcellular location">
    <subcellularLocation>
        <location evidence="2 9">Cytoplasm</location>
    </subcellularLocation>
</comment>
<comment type="similarity">
    <text evidence="3 9">Belongs to the class I-like SAM-binding methyltransferase superfamily. TPMT family.</text>
</comment>
<feature type="binding site" evidence="9">
    <location>
        <position position="123"/>
    </location>
    <ligand>
        <name>S-adenosyl-L-methionine</name>
        <dbReference type="ChEBI" id="CHEBI:59789"/>
    </ligand>
</feature>
<dbReference type="EMBL" id="JARXRM010000029">
    <property type="protein sequence ID" value="MDH5823112.1"/>
    <property type="molecule type" value="Genomic_DNA"/>
</dbReference>
<reference evidence="10 11" key="1">
    <citation type="submission" date="2023-04" db="EMBL/GenBank/DDBJ databases">
        <title>Luteimonas endophyticus RD2P54.</title>
        <authorList>
            <person name="Sun J.-Q."/>
        </authorList>
    </citation>
    <scope>NUCLEOTIDE SEQUENCE [LARGE SCALE GENOMIC DNA]</scope>
    <source>
        <strain evidence="10 11">RD2P54</strain>
    </source>
</reference>
<dbReference type="EC" id="2.1.1.67" evidence="4 9"/>
<evidence type="ECO:0000256" key="1">
    <source>
        <dbReference type="ARBA" id="ARBA00000903"/>
    </source>
</evidence>
<dbReference type="InterPro" id="IPR022474">
    <property type="entry name" value="Thiopur_S-MeTfrase_Se/Te_detox"/>
</dbReference>
<evidence type="ECO:0000256" key="4">
    <source>
        <dbReference type="ARBA" id="ARBA00011905"/>
    </source>
</evidence>
<proteinExistence type="inferred from homology"/>
<name>A0ABT6J8G0_9GAMM</name>
<dbReference type="RefSeq" id="WP_280574237.1">
    <property type="nucleotide sequence ID" value="NZ_JARXRM010000029.1"/>
</dbReference>
<keyword evidence="7 9" id="KW-0808">Transferase</keyword>
<evidence type="ECO:0000256" key="8">
    <source>
        <dbReference type="ARBA" id="ARBA00022691"/>
    </source>
</evidence>
<accession>A0ABT6J8G0</accession>
<evidence type="ECO:0000256" key="3">
    <source>
        <dbReference type="ARBA" id="ARBA00008145"/>
    </source>
</evidence>
<evidence type="ECO:0000313" key="10">
    <source>
        <dbReference type="EMBL" id="MDH5823112.1"/>
    </source>
</evidence>
<dbReference type="InterPro" id="IPR008854">
    <property type="entry name" value="TPMT"/>
</dbReference>
<dbReference type="SUPFAM" id="SSF53335">
    <property type="entry name" value="S-adenosyl-L-methionine-dependent methyltransferases"/>
    <property type="match status" value="1"/>
</dbReference>
<comment type="catalytic activity">
    <reaction evidence="1 9">
        <text>S-adenosyl-L-methionine + a thiopurine = S-adenosyl-L-homocysteine + a thiopurine S-methylether.</text>
        <dbReference type="EC" id="2.1.1.67"/>
    </reaction>
</comment>
<dbReference type="PIRSF" id="PIRSF023956">
    <property type="entry name" value="Thiopurine_S-methyltransferase"/>
    <property type="match status" value="1"/>
</dbReference>
<evidence type="ECO:0000256" key="7">
    <source>
        <dbReference type="ARBA" id="ARBA00022679"/>
    </source>
</evidence>
<dbReference type="InterPro" id="IPR025835">
    <property type="entry name" value="Thiopurine_S-MeTrfase"/>
</dbReference>
<protein>
    <recommendedName>
        <fullName evidence="4 9">Thiopurine S-methyltransferase</fullName>
        <ecNumber evidence="4 9">2.1.1.67</ecNumber>
    </recommendedName>
    <alternativeName>
        <fullName evidence="9">Thiopurine methyltransferase</fullName>
    </alternativeName>
</protein>
<dbReference type="PANTHER" id="PTHR10259">
    <property type="entry name" value="THIOPURINE S-METHYLTRANSFERASE"/>
    <property type="match status" value="1"/>
</dbReference>
<dbReference type="Pfam" id="PF05724">
    <property type="entry name" value="TPMT"/>
    <property type="match status" value="1"/>
</dbReference>
<dbReference type="NCBIfam" id="NF009732">
    <property type="entry name" value="PRK13255.1"/>
    <property type="match status" value="1"/>
</dbReference>
<gene>
    <name evidence="9" type="primary">tpm</name>
    <name evidence="10" type="ORF">QFW77_08935</name>
</gene>
<feature type="binding site" evidence="9">
    <location>
        <position position="66"/>
    </location>
    <ligand>
        <name>S-adenosyl-L-methionine</name>
        <dbReference type="ChEBI" id="CHEBI:59789"/>
    </ligand>
</feature>
<dbReference type="Proteomes" id="UP001156940">
    <property type="component" value="Unassembled WGS sequence"/>
</dbReference>
<dbReference type="GO" id="GO:0008119">
    <property type="term" value="F:thiopurine S-methyltransferase activity"/>
    <property type="evidence" value="ECO:0007669"/>
    <property type="project" value="UniProtKB-EC"/>
</dbReference>
<evidence type="ECO:0000256" key="9">
    <source>
        <dbReference type="HAMAP-Rule" id="MF_00812"/>
    </source>
</evidence>
<feature type="binding site" evidence="9">
    <location>
        <position position="45"/>
    </location>
    <ligand>
        <name>S-adenosyl-L-methionine</name>
        <dbReference type="ChEBI" id="CHEBI:59789"/>
    </ligand>
</feature>
<dbReference type="PANTHER" id="PTHR10259:SF11">
    <property type="entry name" value="THIOPURINE S-METHYLTRANSFERASE"/>
    <property type="match status" value="1"/>
</dbReference>
<keyword evidence="11" id="KW-1185">Reference proteome</keyword>
<evidence type="ECO:0000313" key="11">
    <source>
        <dbReference type="Proteomes" id="UP001156940"/>
    </source>
</evidence>
<keyword evidence="8 9" id="KW-0949">S-adenosyl-L-methionine</keyword>
<dbReference type="Gene3D" id="3.40.50.150">
    <property type="entry name" value="Vaccinia Virus protein VP39"/>
    <property type="match status" value="1"/>
</dbReference>
<organism evidence="10 11">
    <name type="scientific">Luteimonas endophytica</name>
    <dbReference type="NCBI Taxonomy" id="3042023"/>
    <lineage>
        <taxon>Bacteria</taxon>
        <taxon>Pseudomonadati</taxon>
        <taxon>Pseudomonadota</taxon>
        <taxon>Gammaproteobacteria</taxon>
        <taxon>Lysobacterales</taxon>
        <taxon>Lysobacteraceae</taxon>
        <taxon>Luteimonas</taxon>
    </lineage>
</organism>
<evidence type="ECO:0000256" key="2">
    <source>
        <dbReference type="ARBA" id="ARBA00004496"/>
    </source>
</evidence>
<feature type="binding site" evidence="9">
    <location>
        <position position="10"/>
    </location>
    <ligand>
        <name>S-adenosyl-L-methionine</name>
        <dbReference type="ChEBI" id="CHEBI:59789"/>
    </ligand>
</feature>
<comment type="caution">
    <text evidence="10">The sequence shown here is derived from an EMBL/GenBank/DDBJ whole genome shotgun (WGS) entry which is preliminary data.</text>
</comment>
<dbReference type="PROSITE" id="PS51585">
    <property type="entry name" value="SAM_MT_TPMT"/>
    <property type="match status" value="1"/>
</dbReference>